<gene>
    <name evidence="2" type="ORF">QE152_g4772</name>
</gene>
<dbReference type="SUPFAM" id="SSF54236">
    <property type="entry name" value="Ubiquitin-like"/>
    <property type="match status" value="1"/>
</dbReference>
<keyword evidence="3" id="KW-1185">Reference proteome</keyword>
<dbReference type="CDD" id="cd17058">
    <property type="entry name" value="Ubl_SNRNP25"/>
    <property type="match status" value="1"/>
</dbReference>
<sequence>MQKQVSVIWPILPEFDMDHTTPPTWKDKWWRRLKLFSAQPHLAWMTLEKTSLDEELEKLDHGQLLELTQSSLRRLLAADPLLSDLPSDVTTEEVLAQVAVVQGQSITVHVLRNSENPLSVVIPQQGTTVRDLKKTIQRAFSLKQQRQRSKTKISWRYVWRTYNLQHGSEVLRNDNELVSEYGVRNGSDIKFIKRLRKKSRRE</sequence>
<dbReference type="GO" id="GO:0000398">
    <property type="term" value="P:mRNA splicing, via spliceosome"/>
    <property type="evidence" value="ECO:0007669"/>
    <property type="project" value="InterPro"/>
</dbReference>
<feature type="domain" description="SNRNP25 ubiquitin-like" evidence="1">
    <location>
        <begin position="106"/>
        <end position="195"/>
    </location>
</feature>
<proteinExistence type="predicted"/>
<dbReference type="EMBL" id="JASPKY010000026">
    <property type="protein sequence ID" value="KAK9751690.1"/>
    <property type="molecule type" value="Genomic_DNA"/>
</dbReference>
<comment type="caution">
    <text evidence="2">The sequence shown here is derived from an EMBL/GenBank/DDBJ whole genome shotgun (WGS) entry which is preliminary data.</text>
</comment>
<evidence type="ECO:0000259" key="1">
    <source>
        <dbReference type="Pfam" id="PF18036"/>
    </source>
</evidence>
<dbReference type="Gene3D" id="3.10.20.90">
    <property type="entry name" value="Phosphatidylinositol 3-kinase Catalytic Subunit, Chain A, domain 1"/>
    <property type="match status" value="1"/>
</dbReference>
<accession>A0AAW1MYU9</accession>
<dbReference type="PANTHER" id="PTHR14942">
    <property type="entry name" value="U11/U12 SMALL NUCLEAR RIBONUCLEOPROTEIN 25 KDA PROTEIN"/>
    <property type="match status" value="1"/>
</dbReference>
<evidence type="ECO:0000313" key="2">
    <source>
        <dbReference type="EMBL" id="KAK9751690.1"/>
    </source>
</evidence>
<dbReference type="Pfam" id="PF18036">
    <property type="entry name" value="Ubiquitin_4"/>
    <property type="match status" value="1"/>
</dbReference>
<dbReference type="GO" id="GO:0005689">
    <property type="term" value="C:U12-type spliceosomal complex"/>
    <property type="evidence" value="ECO:0007669"/>
    <property type="project" value="TreeGrafter"/>
</dbReference>
<evidence type="ECO:0000313" key="3">
    <source>
        <dbReference type="Proteomes" id="UP001458880"/>
    </source>
</evidence>
<protein>
    <submittedName>
        <fullName evidence="2">Ubiquitin-like domain</fullName>
    </submittedName>
</protein>
<dbReference type="InterPro" id="IPR040610">
    <property type="entry name" value="SNRNP25_ubiquitin"/>
</dbReference>
<dbReference type="InterPro" id="IPR039690">
    <property type="entry name" value="SNRNP25"/>
</dbReference>
<name>A0AAW1MYU9_POPJA</name>
<dbReference type="InterPro" id="IPR029071">
    <property type="entry name" value="Ubiquitin-like_domsf"/>
</dbReference>
<dbReference type="AlphaFoldDB" id="A0AAW1MYU9"/>
<dbReference type="Proteomes" id="UP001458880">
    <property type="component" value="Unassembled WGS sequence"/>
</dbReference>
<organism evidence="2 3">
    <name type="scientific">Popillia japonica</name>
    <name type="common">Japanese beetle</name>
    <dbReference type="NCBI Taxonomy" id="7064"/>
    <lineage>
        <taxon>Eukaryota</taxon>
        <taxon>Metazoa</taxon>
        <taxon>Ecdysozoa</taxon>
        <taxon>Arthropoda</taxon>
        <taxon>Hexapoda</taxon>
        <taxon>Insecta</taxon>
        <taxon>Pterygota</taxon>
        <taxon>Neoptera</taxon>
        <taxon>Endopterygota</taxon>
        <taxon>Coleoptera</taxon>
        <taxon>Polyphaga</taxon>
        <taxon>Scarabaeiformia</taxon>
        <taxon>Scarabaeidae</taxon>
        <taxon>Rutelinae</taxon>
        <taxon>Popillia</taxon>
    </lineage>
</organism>
<reference evidence="2 3" key="1">
    <citation type="journal article" date="2024" name="BMC Genomics">
        <title>De novo assembly and annotation of Popillia japonica's genome with initial clues to its potential as an invasive pest.</title>
        <authorList>
            <person name="Cucini C."/>
            <person name="Boschi S."/>
            <person name="Funari R."/>
            <person name="Cardaioli E."/>
            <person name="Iannotti N."/>
            <person name="Marturano G."/>
            <person name="Paoli F."/>
            <person name="Bruttini M."/>
            <person name="Carapelli A."/>
            <person name="Frati F."/>
            <person name="Nardi F."/>
        </authorList>
    </citation>
    <scope>NUCLEOTIDE SEQUENCE [LARGE SCALE GENOMIC DNA]</scope>
    <source>
        <strain evidence="2">DMR45628</strain>
    </source>
</reference>
<dbReference type="PANTHER" id="PTHR14942:SF0">
    <property type="entry name" value="U11_U12 SMALL NUCLEAR RIBONUCLEOPROTEIN 25 KDA PROTEIN"/>
    <property type="match status" value="1"/>
</dbReference>